<dbReference type="PANTHER" id="PTHR11373">
    <property type="entry name" value="DEOXYNUCLEOSIDE TRIPHOSPHATE TRIPHOSPHOHYDROLASE"/>
    <property type="match status" value="1"/>
</dbReference>
<dbReference type="InterPro" id="IPR006674">
    <property type="entry name" value="HD_domain"/>
</dbReference>
<keyword evidence="2" id="KW-0378">Hydrolase</keyword>
<dbReference type="SUPFAM" id="SSF109604">
    <property type="entry name" value="HD-domain/PDEase-like"/>
    <property type="match status" value="1"/>
</dbReference>
<dbReference type="InterPro" id="IPR003607">
    <property type="entry name" value="HD/PDEase_dom"/>
</dbReference>
<dbReference type="EMBL" id="GGEC01002790">
    <property type="protein sequence ID" value="MBW83273.1"/>
    <property type="molecule type" value="Transcribed_RNA"/>
</dbReference>
<reference evidence="2" key="1">
    <citation type="submission" date="2018-02" db="EMBL/GenBank/DDBJ databases">
        <title>Rhizophora mucronata_Transcriptome.</title>
        <authorList>
            <person name="Meera S.P."/>
            <person name="Sreeshan A."/>
            <person name="Augustine A."/>
        </authorList>
    </citation>
    <scope>NUCLEOTIDE SEQUENCE</scope>
    <source>
        <tissue evidence="2">Leaf</tissue>
    </source>
</reference>
<evidence type="ECO:0000313" key="2">
    <source>
        <dbReference type="EMBL" id="MBW83273.1"/>
    </source>
</evidence>
<dbReference type="SMART" id="SM00471">
    <property type="entry name" value="HDc"/>
    <property type="match status" value="1"/>
</dbReference>
<name>A0A2P2IPZ0_RHIMU</name>
<accession>A0A2P2IPZ0</accession>
<dbReference type="GO" id="GO:0005634">
    <property type="term" value="C:nucleus"/>
    <property type="evidence" value="ECO:0007669"/>
    <property type="project" value="TreeGrafter"/>
</dbReference>
<evidence type="ECO:0000259" key="1">
    <source>
        <dbReference type="SMART" id="SM00471"/>
    </source>
</evidence>
<dbReference type="FunFam" id="3.30.70.2760:FF:000001">
    <property type="entry name" value="Metal-dependent phosphohydrolase HD domain-containing protein"/>
    <property type="match status" value="1"/>
</dbReference>
<dbReference type="GO" id="GO:0006203">
    <property type="term" value="P:dGTP catabolic process"/>
    <property type="evidence" value="ECO:0007669"/>
    <property type="project" value="TreeGrafter"/>
</dbReference>
<proteinExistence type="predicted"/>
<dbReference type="Gene3D" id="1.10.3210.10">
    <property type="entry name" value="Hypothetical protein af1432"/>
    <property type="match status" value="1"/>
</dbReference>
<dbReference type="AlphaFoldDB" id="A0A2P2IPZ0"/>
<dbReference type="InterPro" id="IPR050135">
    <property type="entry name" value="dGTPase-like"/>
</dbReference>
<dbReference type="Pfam" id="PF01966">
    <property type="entry name" value="HD"/>
    <property type="match status" value="1"/>
</dbReference>
<dbReference type="FunFam" id="1.10.3210.10:FF:000017">
    <property type="entry name" value="Deoxynucleoside triphosphate triphosphohydrolase SAMHD1"/>
    <property type="match status" value="1"/>
</dbReference>
<protein>
    <submittedName>
        <fullName evidence="2">Deoxynucleoside triphosphate triphosphohydrolase SAMHD1 homolog</fullName>
    </submittedName>
</protein>
<dbReference type="PANTHER" id="PTHR11373:SF34">
    <property type="entry name" value="METAL-DEPENDENT PHOSPHOHYDROLASE"/>
    <property type="match status" value="1"/>
</dbReference>
<dbReference type="GO" id="GO:0008832">
    <property type="term" value="F:dGTPase activity"/>
    <property type="evidence" value="ECO:0007669"/>
    <property type="project" value="TreeGrafter"/>
</dbReference>
<feature type="domain" description="HD/PDEase" evidence="1">
    <location>
        <begin position="66"/>
        <end position="217"/>
    </location>
</feature>
<dbReference type="CDD" id="cd00077">
    <property type="entry name" value="HDc"/>
    <property type="match status" value="1"/>
</dbReference>
<dbReference type="Gene3D" id="3.30.70.2760">
    <property type="match status" value="1"/>
</dbReference>
<sequence length="474" mass="54855">MAAPYAGEVLPAYHYPDRRYCKTVLDNVHGYISLDPLCLRFIDTEEFQRLRDLKQLGLTYMVFPGAVHSRFEHSLGVHWLAGEAIQRIRAHQGEELGIEDLDVKSVKLAGLLHDVGHGPFSHLFERDFLPRVCNGYEWSHEDMSVRMIEYMVDLHHIDIDSECLKKTKEMITASTEHSPQKIADKKSFLYDIVANGRNGVDVDKFDYLVRDSKACGMGCNFQFERLMDTMRVMGEEICYRAKEYLTVHKLFATRADMHRTVYTHPKVKAINLMVVDALSKANGPLGISSSIDDPAEFWKLDDSILKSIETAHDPDLREARDLILRIRRRDLYKYCNEFAVPKEKLEHFKEVTPQDIICSQNTGGVTLKEEDIAVVNVKIDFTHGKENPLQRVKFFKDYESDEKFIIPDHRISQLLPVFYEDKLVRVYSKKPELVEAVSAAFENFQVKTYGEKTQVHETPDSKKRKTCRSLKFFY</sequence>
<dbReference type="Pfam" id="PF19276">
    <property type="entry name" value="HD_assoc_2"/>
    <property type="match status" value="1"/>
</dbReference>
<dbReference type="InterPro" id="IPR045509">
    <property type="entry name" value="HD_assoc_2"/>
</dbReference>
<organism evidence="2">
    <name type="scientific">Rhizophora mucronata</name>
    <name type="common">Asiatic mangrove</name>
    <dbReference type="NCBI Taxonomy" id="61149"/>
    <lineage>
        <taxon>Eukaryota</taxon>
        <taxon>Viridiplantae</taxon>
        <taxon>Streptophyta</taxon>
        <taxon>Embryophyta</taxon>
        <taxon>Tracheophyta</taxon>
        <taxon>Spermatophyta</taxon>
        <taxon>Magnoliopsida</taxon>
        <taxon>eudicotyledons</taxon>
        <taxon>Gunneridae</taxon>
        <taxon>Pentapetalae</taxon>
        <taxon>rosids</taxon>
        <taxon>fabids</taxon>
        <taxon>Malpighiales</taxon>
        <taxon>Rhizophoraceae</taxon>
        <taxon>Rhizophora</taxon>
    </lineage>
</organism>